<sequence>MHPIFENVTTRATGQLAIDARNDSKRSRELALRLGLPLCQSDQDCDAFTYLLTWLAGSDDAYAPLALRDTSGDSGDPLWVDFIGGKMGHRRRFGGGRNQPLARAMGLKGGANPLILDATAGLGRDSFILASLGARVTLLERSPVMA</sequence>
<dbReference type="PANTHER" id="PTHR36112">
    <property type="entry name" value="RIBOSOMAL RNA SMALL SUBUNIT METHYLTRANSFERASE J"/>
    <property type="match status" value="1"/>
</dbReference>
<proteinExistence type="predicted"/>
<dbReference type="PANTHER" id="PTHR36112:SF1">
    <property type="entry name" value="RIBOSOMAL RNA SMALL SUBUNIT METHYLTRANSFERASE J"/>
    <property type="match status" value="1"/>
</dbReference>
<dbReference type="Pfam" id="PF04445">
    <property type="entry name" value="SAM_MT"/>
    <property type="match status" value="1"/>
</dbReference>
<feature type="non-terminal residue" evidence="1">
    <location>
        <position position="146"/>
    </location>
</feature>
<dbReference type="EMBL" id="UOFU01000286">
    <property type="protein sequence ID" value="VAX02706.1"/>
    <property type="molecule type" value="Genomic_DNA"/>
</dbReference>
<dbReference type="InterPro" id="IPR029063">
    <property type="entry name" value="SAM-dependent_MTases_sf"/>
</dbReference>
<dbReference type="AlphaFoldDB" id="A0A3B1AAC7"/>
<dbReference type="Gene3D" id="3.40.50.150">
    <property type="entry name" value="Vaccinia Virus protein VP39"/>
    <property type="match status" value="1"/>
</dbReference>
<protein>
    <submittedName>
        <fullName evidence="1">16S rRNA (Guanine(1516)-N(2))-methyltransferase</fullName>
        <ecNumber evidence="1">2.1.1.242</ecNumber>
    </submittedName>
</protein>
<organism evidence="1">
    <name type="scientific">hydrothermal vent metagenome</name>
    <dbReference type="NCBI Taxonomy" id="652676"/>
    <lineage>
        <taxon>unclassified sequences</taxon>
        <taxon>metagenomes</taxon>
        <taxon>ecological metagenomes</taxon>
    </lineage>
</organism>
<name>A0A3B1AAC7_9ZZZZ</name>
<accession>A0A3B1AAC7</accession>
<dbReference type="GO" id="GO:0008990">
    <property type="term" value="F:rRNA (guanine-N2-)-methyltransferase activity"/>
    <property type="evidence" value="ECO:0007669"/>
    <property type="project" value="InterPro"/>
</dbReference>
<reference evidence="1" key="1">
    <citation type="submission" date="2018-06" db="EMBL/GenBank/DDBJ databases">
        <authorList>
            <person name="Zhirakovskaya E."/>
        </authorList>
    </citation>
    <scope>NUCLEOTIDE SEQUENCE</scope>
</reference>
<keyword evidence="1" id="KW-0489">Methyltransferase</keyword>
<dbReference type="InterPro" id="IPR007536">
    <property type="entry name" value="16SrRNA_methylTrfase_J"/>
</dbReference>
<dbReference type="EC" id="2.1.1.242" evidence="1"/>
<evidence type="ECO:0000313" key="1">
    <source>
        <dbReference type="EMBL" id="VAX02706.1"/>
    </source>
</evidence>
<dbReference type="SUPFAM" id="SSF53335">
    <property type="entry name" value="S-adenosyl-L-methionine-dependent methyltransferases"/>
    <property type="match status" value="1"/>
</dbReference>
<keyword evidence="1" id="KW-0808">Transferase</keyword>
<gene>
    <name evidence="1" type="ORF">MNBD_GAMMA20-245</name>
</gene>